<organism evidence="1 2">
    <name type="scientific">Pseudonocardia ammonioxydans</name>
    <dbReference type="NCBI Taxonomy" id="260086"/>
    <lineage>
        <taxon>Bacteria</taxon>
        <taxon>Bacillati</taxon>
        <taxon>Actinomycetota</taxon>
        <taxon>Actinomycetes</taxon>
        <taxon>Pseudonocardiales</taxon>
        <taxon>Pseudonocardiaceae</taxon>
        <taxon>Pseudonocardia</taxon>
    </lineage>
</organism>
<evidence type="ECO:0000313" key="1">
    <source>
        <dbReference type="EMBL" id="SFO60980.1"/>
    </source>
</evidence>
<keyword evidence="2" id="KW-1185">Reference proteome</keyword>
<protein>
    <submittedName>
        <fullName evidence="1">Uncharacterized protein</fullName>
    </submittedName>
</protein>
<dbReference type="EMBL" id="FOUY01000109">
    <property type="protein sequence ID" value="SFO60980.1"/>
    <property type="molecule type" value="Genomic_DNA"/>
</dbReference>
<accession>A0A1I5IL36</accession>
<reference evidence="1 2" key="1">
    <citation type="submission" date="2016-10" db="EMBL/GenBank/DDBJ databases">
        <authorList>
            <person name="de Groot N.N."/>
        </authorList>
    </citation>
    <scope>NUCLEOTIDE SEQUENCE [LARGE SCALE GENOMIC DNA]</scope>
    <source>
        <strain evidence="1 2">CGMCC 4.1877</strain>
    </source>
</reference>
<proteinExistence type="predicted"/>
<dbReference type="STRING" id="260086.SAMN05216207_11094"/>
<dbReference type="Proteomes" id="UP000199614">
    <property type="component" value="Unassembled WGS sequence"/>
</dbReference>
<name>A0A1I5IL36_PSUAM</name>
<dbReference type="AlphaFoldDB" id="A0A1I5IL36"/>
<evidence type="ECO:0000313" key="2">
    <source>
        <dbReference type="Proteomes" id="UP000199614"/>
    </source>
</evidence>
<sequence length="36" mass="3796">MALTVAPHPLFGGLTCGYRGYAIGIVGISYAREDLL</sequence>
<gene>
    <name evidence="1" type="ORF">SAMN05216207_11094</name>
</gene>